<dbReference type="Proteomes" id="UP001217838">
    <property type="component" value="Unassembled WGS sequence"/>
</dbReference>
<evidence type="ECO:0000313" key="3">
    <source>
        <dbReference type="Proteomes" id="UP001217838"/>
    </source>
</evidence>
<comment type="caution">
    <text evidence="2">The sequence shown here is derived from an EMBL/GenBank/DDBJ whole genome shotgun (WGS) entry which is preliminary data.</text>
</comment>
<reference evidence="2 3" key="1">
    <citation type="submission" date="2022-11" db="EMBL/GenBank/DDBJ databases">
        <title>Minimal conservation of predation-associated metabolite biosynthetic gene clusters underscores biosynthetic potential of Myxococcota including descriptions for ten novel species: Archangium lansinium sp. nov., Myxococcus landrumus sp. nov., Nannocystis bai.</title>
        <authorList>
            <person name="Ahearne A."/>
            <person name="Stevens C."/>
            <person name="Dowd S."/>
        </authorList>
    </citation>
    <scope>NUCLEOTIDE SEQUENCE [LARGE SCALE GENOMIC DNA]</scope>
    <source>
        <strain evidence="2 3">NCELM</strain>
    </source>
</reference>
<keyword evidence="3" id="KW-1185">Reference proteome</keyword>
<name>A0ABT5BMH3_9BACT</name>
<accession>A0ABT5BMH3</accession>
<evidence type="ECO:0000313" key="2">
    <source>
        <dbReference type="EMBL" id="MDC0675349.1"/>
    </source>
</evidence>
<protein>
    <submittedName>
        <fullName evidence="2">Uncharacterized protein</fullName>
    </submittedName>
</protein>
<evidence type="ECO:0000256" key="1">
    <source>
        <dbReference type="SAM" id="MobiDB-lite"/>
    </source>
</evidence>
<proteinExistence type="predicted"/>
<sequence length="198" mass="23239">MTRRNAAPIARKEPLASRGSSGRRASKQKVAALEEVLAYKNRDVVARFLKSYPIDPADAEDIFTEMKRWLWLFGYRTMVGARKRLYVHPPMTALDEMWHCFVLYTEDYAEFCFRFFGQFLHHRPVTLAEKARAQRRLDKDPEAYARAFARQMEGQYRIIAKILGEETLRKWYVEIPAKYSPEELQRLNAQSAVFSEHA</sequence>
<organism evidence="2 3">
    <name type="scientific">Nannocystis radixulma</name>
    <dbReference type="NCBI Taxonomy" id="2995305"/>
    <lineage>
        <taxon>Bacteria</taxon>
        <taxon>Pseudomonadati</taxon>
        <taxon>Myxococcota</taxon>
        <taxon>Polyangia</taxon>
        <taxon>Nannocystales</taxon>
        <taxon>Nannocystaceae</taxon>
        <taxon>Nannocystis</taxon>
    </lineage>
</organism>
<feature type="region of interest" description="Disordered" evidence="1">
    <location>
        <begin position="1"/>
        <end position="23"/>
    </location>
</feature>
<dbReference type="EMBL" id="JAQNDN010000027">
    <property type="protein sequence ID" value="MDC0675349.1"/>
    <property type="molecule type" value="Genomic_DNA"/>
</dbReference>
<dbReference type="RefSeq" id="WP_272010344.1">
    <property type="nucleotide sequence ID" value="NZ_JAQNDN010000027.1"/>
</dbReference>
<gene>
    <name evidence="2" type="ORF">POL58_46835</name>
</gene>